<sequence length="354" mass="40606">MGLLDQFRQRKDKEKEKTEGHPIPPPAGHTLAEVMQDKTKSDLFLKLLRKNDDALAMRLAQGKLQESDISLLEDKRKIFSEKITQAEKVEKLLTEENVVDFARNHPDFEKIINLLGPKKAVKAIQSQLKELSVSDEEDRFNKIVHALNEYDKYKNGEYKVVNDEVEKLCKDNKIKPQDYFDALAIKDPEEKKKALKKLVTGSYKWYDKVLNMTGHLSKDAVKDLQSSEDSLENSVAQLDLFYQEIGTVLFSSVNENSFMRKALSDQLVNAPNVEKPKSGFMDARSETAFNDAQYKADWETKKRKNAGARPPIDLEVLKQQFREEQKAKKNKNKTGWYAFFAAISDAIINSKELN</sequence>
<proteinExistence type="predicted"/>
<dbReference type="Proteomes" id="UP000177693">
    <property type="component" value="Unassembled WGS sequence"/>
</dbReference>
<evidence type="ECO:0000313" key="3">
    <source>
        <dbReference type="Proteomes" id="UP000177693"/>
    </source>
</evidence>
<feature type="compositionally biased region" description="Basic and acidic residues" evidence="1">
    <location>
        <begin position="7"/>
        <end position="20"/>
    </location>
</feature>
<dbReference type="EMBL" id="MFVL01000019">
    <property type="protein sequence ID" value="OGJ01415.1"/>
    <property type="molecule type" value="Genomic_DNA"/>
</dbReference>
<accession>A0A1F6Y515</accession>
<dbReference type="AlphaFoldDB" id="A0A1F6Y515"/>
<reference evidence="2 3" key="1">
    <citation type="journal article" date="2016" name="Nat. Commun.">
        <title>Thousands of microbial genomes shed light on interconnected biogeochemical processes in an aquifer system.</title>
        <authorList>
            <person name="Anantharaman K."/>
            <person name="Brown C.T."/>
            <person name="Hug L.A."/>
            <person name="Sharon I."/>
            <person name="Castelle C.J."/>
            <person name="Probst A.J."/>
            <person name="Thomas B.C."/>
            <person name="Singh A."/>
            <person name="Wilkins M.J."/>
            <person name="Karaoz U."/>
            <person name="Brodie E.L."/>
            <person name="Williams K.H."/>
            <person name="Hubbard S.S."/>
            <person name="Banfield J.F."/>
        </authorList>
    </citation>
    <scope>NUCLEOTIDE SEQUENCE [LARGE SCALE GENOMIC DNA]</scope>
</reference>
<comment type="caution">
    <text evidence="2">The sequence shown here is derived from an EMBL/GenBank/DDBJ whole genome shotgun (WGS) entry which is preliminary data.</text>
</comment>
<protein>
    <submittedName>
        <fullName evidence="2">Uncharacterized protein</fullName>
    </submittedName>
</protein>
<name>A0A1F6Y515_9BACT</name>
<gene>
    <name evidence="2" type="ORF">A3I23_03600</name>
</gene>
<evidence type="ECO:0000256" key="1">
    <source>
        <dbReference type="SAM" id="MobiDB-lite"/>
    </source>
</evidence>
<feature type="region of interest" description="Disordered" evidence="1">
    <location>
        <begin position="1"/>
        <end position="30"/>
    </location>
</feature>
<organism evidence="2 3">
    <name type="scientific">Candidatus Nomurabacteria bacterium RIFCSPLOWO2_02_FULL_40_67</name>
    <dbReference type="NCBI Taxonomy" id="1801787"/>
    <lineage>
        <taxon>Bacteria</taxon>
        <taxon>Candidatus Nomuraibacteriota</taxon>
    </lineage>
</organism>
<evidence type="ECO:0000313" key="2">
    <source>
        <dbReference type="EMBL" id="OGJ01415.1"/>
    </source>
</evidence>